<protein>
    <submittedName>
        <fullName evidence="1">Uncharacterized protein</fullName>
    </submittedName>
</protein>
<proteinExistence type="predicted"/>
<dbReference type="Proteomes" id="UP001227230">
    <property type="component" value="Chromosome 19"/>
</dbReference>
<organism evidence="1 2">
    <name type="scientific">Vitis vinifera</name>
    <name type="common">Grape</name>
    <dbReference type="NCBI Taxonomy" id="29760"/>
    <lineage>
        <taxon>Eukaryota</taxon>
        <taxon>Viridiplantae</taxon>
        <taxon>Streptophyta</taxon>
        <taxon>Embryophyta</taxon>
        <taxon>Tracheophyta</taxon>
        <taxon>Spermatophyta</taxon>
        <taxon>Magnoliopsida</taxon>
        <taxon>eudicotyledons</taxon>
        <taxon>Gunneridae</taxon>
        <taxon>Pentapetalae</taxon>
        <taxon>rosids</taxon>
        <taxon>Vitales</taxon>
        <taxon>Vitaceae</taxon>
        <taxon>Viteae</taxon>
        <taxon>Vitis</taxon>
    </lineage>
</organism>
<name>A0ABY9E020_VITVI</name>
<sequence length="83" mass="9558">MDWVEKIIGAIATFVEFPYNLEDHASSTWFAAVSFFPDVQSIMKCIRFRAFHHDGFEMLFSFSAIMQHATVFSARALFQSTVK</sequence>
<dbReference type="EMBL" id="CP126666">
    <property type="protein sequence ID" value="WKA13129.1"/>
    <property type="molecule type" value="Genomic_DNA"/>
</dbReference>
<reference evidence="1 2" key="1">
    <citation type="journal article" date="2023" name="Hortic Res">
        <title>The complete reference genome for grapevine (Vitis vinifera L.) genetics and breeding.</title>
        <authorList>
            <person name="Shi X."/>
            <person name="Cao S."/>
            <person name="Wang X."/>
            <person name="Huang S."/>
            <person name="Wang Y."/>
            <person name="Liu Z."/>
            <person name="Liu W."/>
            <person name="Leng X."/>
            <person name="Peng Y."/>
            <person name="Wang N."/>
            <person name="Wang Y."/>
            <person name="Ma Z."/>
            <person name="Xu X."/>
            <person name="Zhang F."/>
            <person name="Xue H."/>
            <person name="Zhong H."/>
            <person name="Wang Y."/>
            <person name="Zhang K."/>
            <person name="Velt A."/>
            <person name="Avia K."/>
            <person name="Holtgrawe D."/>
            <person name="Grimplet J."/>
            <person name="Matus J.T."/>
            <person name="Ware D."/>
            <person name="Wu X."/>
            <person name="Wang H."/>
            <person name="Liu C."/>
            <person name="Fang Y."/>
            <person name="Rustenholz C."/>
            <person name="Cheng Z."/>
            <person name="Xiao H."/>
            <person name="Zhou Y."/>
        </authorList>
    </citation>
    <scope>NUCLEOTIDE SEQUENCE [LARGE SCALE GENOMIC DNA]</scope>
    <source>
        <strain evidence="2">cv. Pinot noir / PN40024</strain>
        <tissue evidence="1">Leaf</tissue>
    </source>
</reference>
<keyword evidence="2" id="KW-1185">Reference proteome</keyword>
<gene>
    <name evidence="1" type="ORF">VitviT2T_030460</name>
</gene>
<evidence type="ECO:0000313" key="2">
    <source>
        <dbReference type="Proteomes" id="UP001227230"/>
    </source>
</evidence>
<evidence type="ECO:0000313" key="1">
    <source>
        <dbReference type="EMBL" id="WKA13129.1"/>
    </source>
</evidence>
<accession>A0ABY9E020</accession>